<evidence type="ECO:0000256" key="6">
    <source>
        <dbReference type="PROSITE-ProRule" id="PRU01263"/>
    </source>
</evidence>
<feature type="domain" description="ZAD" evidence="9">
    <location>
        <begin position="3"/>
        <end position="75"/>
    </location>
</feature>
<dbReference type="PROSITE" id="PS51915">
    <property type="entry name" value="ZAD"/>
    <property type="match status" value="1"/>
</dbReference>
<keyword evidence="11" id="KW-1185">Reference proteome</keyword>
<dbReference type="Gene3D" id="3.40.1800.20">
    <property type="match status" value="1"/>
</dbReference>
<evidence type="ECO:0000256" key="3">
    <source>
        <dbReference type="ARBA" id="ARBA00022771"/>
    </source>
</evidence>
<dbReference type="PROSITE" id="PS50157">
    <property type="entry name" value="ZINC_FINGER_C2H2_2"/>
    <property type="match status" value="6"/>
</dbReference>
<feature type="binding site" evidence="6">
    <location>
        <position position="51"/>
    </location>
    <ligand>
        <name>Zn(2+)</name>
        <dbReference type="ChEBI" id="CHEBI:29105"/>
    </ligand>
</feature>
<gene>
    <name evidence="10" type="ORF">CHILSU_LOCUS6901</name>
</gene>
<organism evidence="10 11">
    <name type="scientific">Chilo suppressalis</name>
    <name type="common">Asiatic rice borer moth</name>
    <dbReference type="NCBI Taxonomy" id="168631"/>
    <lineage>
        <taxon>Eukaryota</taxon>
        <taxon>Metazoa</taxon>
        <taxon>Ecdysozoa</taxon>
        <taxon>Arthropoda</taxon>
        <taxon>Hexapoda</taxon>
        <taxon>Insecta</taxon>
        <taxon>Pterygota</taxon>
        <taxon>Neoptera</taxon>
        <taxon>Endopterygota</taxon>
        <taxon>Lepidoptera</taxon>
        <taxon>Glossata</taxon>
        <taxon>Ditrysia</taxon>
        <taxon>Pyraloidea</taxon>
        <taxon>Crambidae</taxon>
        <taxon>Crambinae</taxon>
        <taxon>Chilo</taxon>
    </lineage>
</organism>
<accession>A0ABN8B839</accession>
<dbReference type="PANTHER" id="PTHR24379">
    <property type="entry name" value="KRAB AND ZINC FINGER DOMAIN-CONTAINING"/>
    <property type="match status" value="1"/>
</dbReference>
<dbReference type="PROSITE" id="PS00028">
    <property type="entry name" value="ZINC_FINGER_C2H2_1"/>
    <property type="match status" value="5"/>
</dbReference>
<keyword evidence="1 6" id="KW-0479">Metal-binding</keyword>
<evidence type="ECO:0000256" key="2">
    <source>
        <dbReference type="ARBA" id="ARBA00022737"/>
    </source>
</evidence>
<evidence type="ECO:0000256" key="1">
    <source>
        <dbReference type="ARBA" id="ARBA00022723"/>
    </source>
</evidence>
<feature type="binding site" evidence="6">
    <location>
        <position position="8"/>
    </location>
    <ligand>
        <name>Zn(2+)</name>
        <dbReference type="ChEBI" id="CHEBI:29105"/>
    </ligand>
</feature>
<keyword evidence="3 5" id="KW-0863">Zinc-finger</keyword>
<dbReference type="SUPFAM" id="SSF57667">
    <property type="entry name" value="beta-beta-alpha zinc fingers"/>
    <property type="match status" value="4"/>
</dbReference>
<evidence type="ECO:0008006" key="12">
    <source>
        <dbReference type="Google" id="ProtNLM"/>
    </source>
</evidence>
<dbReference type="Pfam" id="PF00096">
    <property type="entry name" value="zf-C2H2"/>
    <property type="match status" value="4"/>
</dbReference>
<dbReference type="EMBL" id="OU963917">
    <property type="protein sequence ID" value="CAH0403619.1"/>
    <property type="molecule type" value="Genomic_DNA"/>
</dbReference>
<name>A0ABN8B839_CHISP</name>
<dbReference type="SUPFAM" id="SSF57716">
    <property type="entry name" value="Glucocorticoid receptor-like (DNA-binding domain)"/>
    <property type="match status" value="1"/>
</dbReference>
<reference evidence="10" key="1">
    <citation type="submission" date="2021-12" db="EMBL/GenBank/DDBJ databases">
        <authorList>
            <person name="King R."/>
        </authorList>
    </citation>
    <scope>NUCLEOTIDE SEQUENCE</scope>
</reference>
<evidence type="ECO:0000313" key="10">
    <source>
        <dbReference type="EMBL" id="CAH0403619.1"/>
    </source>
</evidence>
<feature type="domain" description="C2H2-type" evidence="8">
    <location>
        <begin position="515"/>
        <end position="539"/>
    </location>
</feature>
<feature type="binding site" evidence="6">
    <location>
        <position position="48"/>
    </location>
    <ligand>
        <name>Zn(2+)</name>
        <dbReference type="ChEBI" id="CHEBI:29105"/>
    </ligand>
</feature>
<evidence type="ECO:0000259" key="9">
    <source>
        <dbReference type="PROSITE" id="PS51915"/>
    </source>
</evidence>
<keyword evidence="2" id="KW-0677">Repeat</keyword>
<dbReference type="Gene3D" id="3.30.160.60">
    <property type="entry name" value="Classic Zinc Finger"/>
    <property type="match status" value="6"/>
</dbReference>
<feature type="domain" description="C2H2-type" evidence="8">
    <location>
        <begin position="431"/>
        <end position="458"/>
    </location>
</feature>
<feature type="domain" description="C2H2-type" evidence="8">
    <location>
        <begin position="459"/>
        <end position="486"/>
    </location>
</feature>
<dbReference type="InterPro" id="IPR012934">
    <property type="entry name" value="Znf_AD"/>
</dbReference>
<feature type="region of interest" description="Disordered" evidence="7">
    <location>
        <begin position="119"/>
        <end position="193"/>
    </location>
</feature>
<sequence length="539" mass="61078">MDSICRLCCSTNFVNNYLFDEENALNLKMELFFPIKVTKGDQLPQKVCNRCSCKVNDIYQFCNIAIEAQDRLRGMLLNISTNLNDSIDLTVTKRENLLPIIPGMSTTDQGTQTEMTISKEEVDFESPKVEPKSRSPSPIKREECSFESEHHDLPDSILSDDSDDMSLIALKKRKTSRKPSTNGDAPVKRGRKKKGKLKELIMNALPDTNNVSLLEKPDDSIKTDVKEETDFLEALQIRKTTVKVKKTVVVKKELNETDSFQCCICLLQCYSRSATLQHYREHVAAERVERPPPPPRPAGTAPRCARCNKAVEGGSEAWAGHWARHWERDARPYRCALCEKAFRDPHQILKHGMTHKAGEDAQEKPLNKRFVCDFCPEGFVYMRYLLSHRARAHPEVAARPLSLRCGECARVFAHLNSLRRHLRAHSGERNHLCSVCGKALSSREHLKFHLRIHSGYKPNVCKTCGKGFVKKCNLTLHERVHSGEKPHVCSHCGKAFSQRSTLVIHERYHSGSRPYSCALCGRGFVAKGLLSMHLKTTCI</sequence>
<feature type="domain" description="C2H2-type" evidence="8">
    <location>
        <begin position="333"/>
        <end position="360"/>
    </location>
</feature>
<feature type="domain" description="C2H2-type" evidence="8">
    <location>
        <begin position="487"/>
        <end position="514"/>
    </location>
</feature>
<dbReference type="SMART" id="SM00355">
    <property type="entry name" value="ZnF_C2H2"/>
    <property type="match status" value="8"/>
</dbReference>
<dbReference type="Pfam" id="PF07776">
    <property type="entry name" value="zf-AD"/>
    <property type="match status" value="1"/>
</dbReference>
<dbReference type="PANTHER" id="PTHR24379:SF127">
    <property type="entry name" value="BLOODY FINGERS-RELATED"/>
    <property type="match status" value="1"/>
</dbReference>
<dbReference type="SMART" id="SM00868">
    <property type="entry name" value="zf-AD"/>
    <property type="match status" value="1"/>
</dbReference>
<dbReference type="Proteomes" id="UP001153292">
    <property type="component" value="Chromosome 24"/>
</dbReference>
<feature type="domain" description="C2H2-type" evidence="8">
    <location>
        <begin position="403"/>
        <end position="430"/>
    </location>
</feature>
<dbReference type="InterPro" id="IPR036236">
    <property type="entry name" value="Znf_C2H2_sf"/>
</dbReference>
<evidence type="ECO:0000313" key="11">
    <source>
        <dbReference type="Proteomes" id="UP001153292"/>
    </source>
</evidence>
<proteinExistence type="predicted"/>
<evidence type="ECO:0000256" key="5">
    <source>
        <dbReference type="PROSITE-ProRule" id="PRU00042"/>
    </source>
</evidence>
<feature type="binding site" evidence="6">
    <location>
        <position position="5"/>
    </location>
    <ligand>
        <name>Zn(2+)</name>
        <dbReference type="ChEBI" id="CHEBI:29105"/>
    </ligand>
</feature>
<keyword evidence="4 6" id="KW-0862">Zinc</keyword>
<evidence type="ECO:0000259" key="8">
    <source>
        <dbReference type="PROSITE" id="PS50157"/>
    </source>
</evidence>
<dbReference type="InterPro" id="IPR013087">
    <property type="entry name" value="Znf_C2H2_type"/>
</dbReference>
<evidence type="ECO:0000256" key="7">
    <source>
        <dbReference type="SAM" id="MobiDB-lite"/>
    </source>
</evidence>
<feature type="compositionally biased region" description="Basic and acidic residues" evidence="7">
    <location>
        <begin position="119"/>
        <end position="154"/>
    </location>
</feature>
<protein>
    <recommendedName>
        <fullName evidence="12">Protein krueppel</fullName>
    </recommendedName>
</protein>
<evidence type="ECO:0000256" key="4">
    <source>
        <dbReference type="ARBA" id="ARBA00022833"/>
    </source>
</evidence>